<proteinExistence type="predicted"/>
<organism evidence="1">
    <name type="scientific">marine sediment metagenome</name>
    <dbReference type="NCBI Taxonomy" id="412755"/>
    <lineage>
        <taxon>unclassified sequences</taxon>
        <taxon>metagenomes</taxon>
        <taxon>ecological metagenomes</taxon>
    </lineage>
</organism>
<reference evidence="1" key="1">
    <citation type="journal article" date="2014" name="Front. Microbiol.">
        <title>High frequency of phylogenetically diverse reductive dehalogenase-homologous genes in deep subseafloor sedimentary metagenomes.</title>
        <authorList>
            <person name="Kawai M."/>
            <person name="Futagami T."/>
            <person name="Toyoda A."/>
            <person name="Takaki Y."/>
            <person name="Nishi S."/>
            <person name="Hori S."/>
            <person name="Arai W."/>
            <person name="Tsubouchi T."/>
            <person name="Morono Y."/>
            <person name="Uchiyama I."/>
            <person name="Ito T."/>
            <person name="Fujiyama A."/>
            <person name="Inagaki F."/>
            <person name="Takami H."/>
        </authorList>
    </citation>
    <scope>NUCLEOTIDE SEQUENCE</scope>
    <source>
        <strain evidence="1">Expedition CK06-06</strain>
    </source>
</reference>
<comment type="caution">
    <text evidence="1">The sequence shown here is derived from an EMBL/GenBank/DDBJ whole genome shotgun (WGS) entry which is preliminary data.</text>
</comment>
<name>X0VES8_9ZZZZ</name>
<accession>X0VES8</accession>
<sequence length="88" mass="10449">MGKLKKEGEELSVKEVHELEVILNDEQLDWLDYGNGFCSLDDLPRKDYNNITWSVKEKLRVSYTKEAELKNKYRIKLTKKEIDCIQEI</sequence>
<evidence type="ECO:0000313" key="1">
    <source>
        <dbReference type="EMBL" id="GAF99025.1"/>
    </source>
</evidence>
<feature type="non-terminal residue" evidence="1">
    <location>
        <position position="88"/>
    </location>
</feature>
<protein>
    <submittedName>
        <fullName evidence="1">Uncharacterized protein</fullName>
    </submittedName>
</protein>
<dbReference type="EMBL" id="BARS01012370">
    <property type="protein sequence ID" value="GAF99025.1"/>
    <property type="molecule type" value="Genomic_DNA"/>
</dbReference>
<dbReference type="AlphaFoldDB" id="X0VES8"/>
<gene>
    <name evidence="1" type="ORF">S01H1_22073</name>
</gene>